<feature type="binding site" evidence="6">
    <location>
        <position position="181"/>
    </location>
    <ligand>
        <name>FMN</name>
        <dbReference type="ChEBI" id="CHEBI:58210"/>
    </ligand>
</feature>
<evidence type="ECO:0000313" key="10">
    <source>
        <dbReference type="Proteomes" id="UP001161405"/>
    </source>
</evidence>
<feature type="binding site" evidence="6">
    <location>
        <position position="102"/>
    </location>
    <ligand>
        <name>FMN</name>
        <dbReference type="ChEBI" id="CHEBI:58210"/>
    </ligand>
</feature>
<comment type="subunit">
    <text evidence="6">Homodimer.</text>
</comment>
<feature type="domain" description="Pyridoxamine 5'-phosphate oxidase N-terminal" evidence="7">
    <location>
        <begin position="41"/>
        <end position="155"/>
    </location>
</feature>
<comment type="catalytic activity">
    <reaction evidence="6">
        <text>pyridoxine 5'-phosphate + O2 = pyridoxal 5'-phosphate + H2O2</text>
        <dbReference type="Rhea" id="RHEA:15149"/>
        <dbReference type="ChEBI" id="CHEBI:15379"/>
        <dbReference type="ChEBI" id="CHEBI:16240"/>
        <dbReference type="ChEBI" id="CHEBI:58589"/>
        <dbReference type="ChEBI" id="CHEBI:597326"/>
        <dbReference type="EC" id="1.4.3.5"/>
    </reaction>
</comment>
<name>A0ABQ5URS7_9HYPH</name>
<feature type="binding site" evidence="6">
    <location>
        <position position="80"/>
    </location>
    <ligand>
        <name>FMN</name>
        <dbReference type="ChEBI" id="CHEBI:58210"/>
    </ligand>
</feature>
<comment type="pathway">
    <text evidence="6">Cofactor metabolism; pyridoxal 5'-phosphate salvage; pyridoxal 5'-phosphate from pyridoxamine 5'-phosphate: step 1/1.</text>
</comment>
<sequence length="210" mass="24234">MQTEVQKLNEQLFDHNYTGEIDPYELFDKWLVLASEKEPMANALTLATVDADGMPNARVLLLKGRTSEGFVIYTNKQSKKGDELGQNPKAALGFFWKSLNWQVRIRGNAVPVSSETADAYFQSRPRGSRIGAHASEQSQPLANRQVLMDRVAQFEKQFGEDVPRPEHWSGYTIEPVEIEFWCDGEFRLHDRVRFTRENSNQPWTRKRLFP</sequence>
<reference evidence="9" key="1">
    <citation type="journal article" date="2014" name="Int. J. Syst. Evol. Microbiol.">
        <title>Complete genome of a new Firmicutes species belonging to the dominant human colonic microbiota ('Ruminococcus bicirculans') reveals two chromosomes and a selective capacity to utilize plant glucans.</title>
        <authorList>
            <consortium name="NISC Comparative Sequencing Program"/>
            <person name="Wegmann U."/>
            <person name="Louis P."/>
            <person name="Goesmann A."/>
            <person name="Henrissat B."/>
            <person name="Duncan S.H."/>
            <person name="Flint H.J."/>
        </authorList>
    </citation>
    <scope>NUCLEOTIDE SEQUENCE</scope>
    <source>
        <strain evidence="9">NBRC 107169</strain>
    </source>
</reference>
<feature type="binding site" evidence="6">
    <location>
        <begin position="187"/>
        <end position="189"/>
    </location>
    <ligand>
        <name>substrate</name>
    </ligand>
</feature>
<dbReference type="SUPFAM" id="SSF50475">
    <property type="entry name" value="FMN-binding split barrel"/>
    <property type="match status" value="1"/>
</dbReference>
<dbReference type="EC" id="1.4.3.5" evidence="6"/>
<keyword evidence="10" id="KW-1185">Reference proteome</keyword>
<dbReference type="InterPro" id="IPR019576">
    <property type="entry name" value="Pyridoxamine_oxidase_dimer_C"/>
</dbReference>
<dbReference type="InterPro" id="IPR012349">
    <property type="entry name" value="Split_barrel_FMN-bd"/>
</dbReference>
<evidence type="ECO:0000256" key="4">
    <source>
        <dbReference type="ARBA" id="ARBA00023002"/>
    </source>
</evidence>
<feature type="domain" description="Pyridoxine 5'-phosphate oxidase dimerisation C-terminal" evidence="8">
    <location>
        <begin position="168"/>
        <end position="210"/>
    </location>
</feature>
<accession>A0ABQ5URS7</accession>
<feature type="binding site" evidence="6">
    <location>
        <position position="124"/>
    </location>
    <ligand>
        <name>substrate</name>
    </ligand>
</feature>
<comment type="catalytic activity">
    <reaction evidence="6">
        <text>pyridoxamine 5'-phosphate + O2 + H2O = pyridoxal 5'-phosphate + H2O2 + NH4(+)</text>
        <dbReference type="Rhea" id="RHEA:15817"/>
        <dbReference type="ChEBI" id="CHEBI:15377"/>
        <dbReference type="ChEBI" id="CHEBI:15379"/>
        <dbReference type="ChEBI" id="CHEBI:16240"/>
        <dbReference type="ChEBI" id="CHEBI:28938"/>
        <dbReference type="ChEBI" id="CHEBI:58451"/>
        <dbReference type="ChEBI" id="CHEBI:597326"/>
        <dbReference type="EC" id="1.4.3.5"/>
    </reaction>
</comment>
<dbReference type="PANTHER" id="PTHR10851:SF0">
    <property type="entry name" value="PYRIDOXINE-5'-PHOSPHATE OXIDASE"/>
    <property type="match status" value="1"/>
</dbReference>
<evidence type="ECO:0000259" key="8">
    <source>
        <dbReference type="Pfam" id="PF10590"/>
    </source>
</evidence>
<proteinExistence type="inferred from homology"/>
<comment type="function">
    <text evidence="6">Catalyzes the oxidation of either pyridoxine 5'-phosphate (PNP) or pyridoxamine 5'-phosphate (PMP) into pyridoxal 5'-phosphate (PLP).</text>
</comment>
<feature type="binding site" evidence="6">
    <location>
        <begin position="73"/>
        <end position="74"/>
    </location>
    <ligand>
        <name>FMN</name>
        <dbReference type="ChEBI" id="CHEBI:58210"/>
    </ligand>
</feature>
<dbReference type="InterPro" id="IPR019740">
    <property type="entry name" value="Pyridox_Oxase_CS"/>
</dbReference>
<gene>
    <name evidence="6 9" type="primary">pdxH</name>
    <name evidence="9" type="ORF">GCM10007879_21110</name>
</gene>
<dbReference type="HAMAP" id="MF_01629">
    <property type="entry name" value="PdxH"/>
    <property type="match status" value="1"/>
</dbReference>
<keyword evidence="2 6" id="KW-0285">Flavoprotein</keyword>
<feature type="binding site" evidence="6">
    <location>
        <position position="79"/>
    </location>
    <ligand>
        <name>FMN</name>
        <dbReference type="ChEBI" id="CHEBI:58210"/>
    </ligand>
</feature>
<protein>
    <recommendedName>
        <fullName evidence="6">Pyridoxine/pyridoxamine 5'-phosphate oxidase</fullName>
        <ecNumber evidence="6">1.4.3.5</ecNumber>
    </recommendedName>
    <alternativeName>
        <fullName evidence="6">PNP/PMP oxidase</fullName>
        <shortName evidence="6">PNPOx</shortName>
    </alternativeName>
    <alternativeName>
        <fullName evidence="6">Pyridoxal 5'-phosphate synthase</fullName>
    </alternativeName>
</protein>
<keyword evidence="4 6" id="KW-0560">Oxidoreductase</keyword>
<comment type="similarity">
    <text evidence="1 6">Belongs to the pyridoxamine 5'-phosphate oxidase family.</text>
</comment>
<dbReference type="EMBL" id="BSNI01000002">
    <property type="protein sequence ID" value="GLQ17862.1"/>
    <property type="molecule type" value="Genomic_DNA"/>
</dbReference>
<dbReference type="PROSITE" id="PS01064">
    <property type="entry name" value="PYRIDOX_OXIDASE"/>
    <property type="match status" value="1"/>
</dbReference>
<dbReference type="NCBIfam" id="TIGR00558">
    <property type="entry name" value="pdxH"/>
    <property type="match status" value="1"/>
</dbReference>
<comment type="caution">
    <text evidence="9">The sequence shown here is derived from an EMBL/GenBank/DDBJ whole genome shotgun (WGS) entry which is preliminary data.</text>
</comment>
<feature type="binding site" evidence="6">
    <location>
        <position position="120"/>
    </location>
    <ligand>
        <name>substrate</name>
    </ligand>
</feature>
<evidence type="ECO:0000259" key="7">
    <source>
        <dbReference type="Pfam" id="PF01243"/>
    </source>
</evidence>
<keyword evidence="3 6" id="KW-0288">FMN</keyword>
<evidence type="ECO:0000256" key="6">
    <source>
        <dbReference type="HAMAP-Rule" id="MF_01629"/>
    </source>
</evidence>
<evidence type="ECO:0000256" key="1">
    <source>
        <dbReference type="ARBA" id="ARBA00007301"/>
    </source>
</evidence>
<dbReference type="PIRSF" id="PIRSF000190">
    <property type="entry name" value="Pyd_amn-ph_oxd"/>
    <property type="match status" value="1"/>
</dbReference>
<feature type="binding site" evidence="6">
    <location>
        <position position="191"/>
    </location>
    <ligand>
        <name>FMN</name>
        <dbReference type="ChEBI" id="CHEBI:58210"/>
    </ligand>
</feature>
<feature type="binding site" evidence="6">
    <location>
        <position position="63"/>
    </location>
    <ligand>
        <name>substrate</name>
    </ligand>
</feature>
<evidence type="ECO:0000256" key="3">
    <source>
        <dbReference type="ARBA" id="ARBA00022643"/>
    </source>
</evidence>
<dbReference type="InterPro" id="IPR011576">
    <property type="entry name" value="Pyridox_Oxase_N"/>
</dbReference>
<evidence type="ECO:0000256" key="5">
    <source>
        <dbReference type="ARBA" id="ARBA00023096"/>
    </source>
</evidence>
<feature type="binding site" evidence="6">
    <location>
        <begin position="58"/>
        <end position="63"/>
    </location>
    <ligand>
        <name>FMN</name>
        <dbReference type="ChEBI" id="CHEBI:58210"/>
    </ligand>
</feature>
<dbReference type="Pfam" id="PF10590">
    <property type="entry name" value="PNP_phzG_C"/>
    <property type="match status" value="1"/>
</dbReference>
<dbReference type="Gene3D" id="2.30.110.10">
    <property type="entry name" value="Electron Transport, Fmn-binding Protein, Chain A"/>
    <property type="match status" value="1"/>
</dbReference>
<evidence type="ECO:0000256" key="2">
    <source>
        <dbReference type="ARBA" id="ARBA00022630"/>
    </source>
</evidence>
<comment type="cofactor">
    <cofactor evidence="6">
        <name>FMN</name>
        <dbReference type="ChEBI" id="CHEBI:58210"/>
    </cofactor>
    <text evidence="6">Binds 1 FMN per subunit.</text>
</comment>
<feature type="binding site" evidence="6">
    <location>
        <position position="128"/>
    </location>
    <ligand>
        <name>substrate</name>
    </ligand>
</feature>
<keyword evidence="5 6" id="KW-0664">Pyridoxine biosynthesis</keyword>
<reference evidence="9" key="2">
    <citation type="submission" date="2023-01" db="EMBL/GenBank/DDBJ databases">
        <title>Draft genome sequence of Maritalea porphyrae strain NBRC 107169.</title>
        <authorList>
            <person name="Sun Q."/>
            <person name="Mori K."/>
        </authorList>
    </citation>
    <scope>NUCLEOTIDE SEQUENCE</scope>
    <source>
        <strain evidence="9">NBRC 107169</strain>
    </source>
</reference>
<dbReference type="Pfam" id="PF01243">
    <property type="entry name" value="PNPOx_N"/>
    <property type="match status" value="1"/>
</dbReference>
<dbReference type="Proteomes" id="UP001161405">
    <property type="component" value="Unassembled WGS sequence"/>
</dbReference>
<dbReference type="InterPro" id="IPR000659">
    <property type="entry name" value="Pyridox_Oxase"/>
</dbReference>
<dbReference type="RefSeq" id="WP_284364318.1">
    <property type="nucleotide sequence ID" value="NZ_BSNI01000002.1"/>
</dbReference>
<dbReference type="NCBIfam" id="NF004231">
    <property type="entry name" value="PRK05679.1"/>
    <property type="match status" value="1"/>
</dbReference>
<dbReference type="PANTHER" id="PTHR10851">
    <property type="entry name" value="PYRIDOXINE-5-PHOSPHATE OXIDASE"/>
    <property type="match status" value="1"/>
</dbReference>
<evidence type="ECO:0000313" key="9">
    <source>
        <dbReference type="EMBL" id="GLQ17862.1"/>
    </source>
</evidence>
<feature type="binding site" evidence="6">
    <location>
        <begin position="137"/>
        <end position="138"/>
    </location>
    <ligand>
        <name>FMN</name>
        <dbReference type="ChEBI" id="CHEBI:58210"/>
    </ligand>
</feature>
<comment type="pathway">
    <text evidence="6">Cofactor metabolism; pyridoxal 5'-phosphate salvage; pyridoxal 5'-phosphate from pyridoxine 5'-phosphate: step 1/1.</text>
</comment>
<organism evidence="9 10">
    <name type="scientific">Maritalea porphyrae</name>
    <dbReference type="NCBI Taxonomy" id="880732"/>
    <lineage>
        <taxon>Bacteria</taxon>
        <taxon>Pseudomonadati</taxon>
        <taxon>Pseudomonadota</taxon>
        <taxon>Alphaproteobacteria</taxon>
        <taxon>Hyphomicrobiales</taxon>
        <taxon>Devosiaceae</taxon>
        <taxon>Maritalea</taxon>
    </lineage>
</organism>